<dbReference type="eggNOG" id="COG0494">
    <property type="taxonomic scope" value="Bacteria"/>
</dbReference>
<dbReference type="InterPro" id="IPR020476">
    <property type="entry name" value="Nudix_hydrolase"/>
</dbReference>
<accession>S3DGG3</accession>
<dbReference type="GO" id="GO:0019693">
    <property type="term" value="P:ribose phosphate metabolic process"/>
    <property type="evidence" value="ECO:0007669"/>
    <property type="project" value="TreeGrafter"/>
</dbReference>
<dbReference type="RefSeq" id="WP_016504168.1">
    <property type="nucleotide sequence ID" value="NZ_AMSD01000002.1"/>
</dbReference>
<evidence type="ECO:0000256" key="3">
    <source>
        <dbReference type="RuleBase" id="RU003476"/>
    </source>
</evidence>
<evidence type="ECO:0000256" key="2">
    <source>
        <dbReference type="ARBA" id="ARBA00022801"/>
    </source>
</evidence>
<dbReference type="InterPro" id="IPR020084">
    <property type="entry name" value="NUDIX_hydrolase_CS"/>
</dbReference>
<dbReference type="PROSITE" id="PS00893">
    <property type="entry name" value="NUDIX_BOX"/>
    <property type="match status" value="1"/>
</dbReference>
<dbReference type="Gene3D" id="3.90.79.10">
    <property type="entry name" value="Nucleoside Triphosphate Pyrophosphohydrolase"/>
    <property type="match status" value="1"/>
</dbReference>
<dbReference type="GO" id="GO:0006753">
    <property type="term" value="P:nucleoside phosphate metabolic process"/>
    <property type="evidence" value="ECO:0007669"/>
    <property type="project" value="TreeGrafter"/>
</dbReference>
<dbReference type="FunFam" id="3.90.79.10:FF:000006">
    <property type="entry name" value="ADP compounds hydrolase NudE"/>
    <property type="match status" value="1"/>
</dbReference>
<keyword evidence="6" id="KW-1185">Reference proteome</keyword>
<feature type="domain" description="Nudix hydrolase" evidence="4">
    <location>
        <begin position="41"/>
        <end position="177"/>
    </location>
</feature>
<dbReference type="PATRIC" id="fig|1236703.3.peg.876"/>
<name>S3DGG3_9GAMM</name>
<dbReference type="PROSITE" id="PS51462">
    <property type="entry name" value="NUDIX"/>
    <property type="match status" value="1"/>
</dbReference>
<dbReference type="SUPFAM" id="SSF55811">
    <property type="entry name" value="Nudix"/>
    <property type="match status" value="1"/>
</dbReference>
<dbReference type="PANTHER" id="PTHR11839:SF12">
    <property type="entry name" value="ADP COMPOUNDS HYDROLASE NUDE"/>
    <property type="match status" value="1"/>
</dbReference>
<reference evidence="5 6" key="1">
    <citation type="journal article" date="2014" name="Environ. Microbiol.">
        <title>Genomic signatures of obligate host dependence in the luminous bacterial symbiont of a vertebrate.</title>
        <authorList>
            <person name="Hendry T.A."/>
            <person name="de Wet J.R."/>
            <person name="Dunlap P.V."/>
        </authorList>
    </citation>
    <scope>NUCLEOTIDE SEQUENCE [LARGE SCALE GENOMIC DNA]</scope>
    <source>
        <strain evidence="5 6">Akat1</strain>
    </source>
</reference>
<organism evidence="5 6">
    <name type="scientific">Candidatus Photodesmus katoptron Akat1</name>
    <dbReference type="NCBI Taxonomy" id="1236703"/>
    <lineage>
        <taxon>Bacteria</taxon>
        <taxon>Pseudomonadati</taxon>
        <taxon>Pseudomonadota</taxon>
        <taxon>Gammaproteobacteria</taxon>
        <taxon>Vibrionales</taxon>
        <taxon>Vibrionaceae</taxon>
        <taxon>Candidatus Photodesmus</taxon>
    </lineage>
</organism>
<comment type="cofactor">
    <cofactor evidence="1">
        <name>Mg(2+)</name>
        <dbReference type="ChEBI" id="CHEBI:18420"/>
    </cofactor>
</comment>
<dbReference type="Pfam" id="PF00293">
    <property type="entry name" value="NUDIX"/>
    <property type="match status" value="1"/>
</dbReference>
<evidence type="ECO:0000256" key="1">
    <source>
        <dbReference type="ARBA" id="ARBA00001946"/>
    </source>
</evidence>
<sequence>MKKKSLPEILEKKIISQSKLFSIESIKLVFGNGEKRTYERMKPRTVDAVMIVPIMNGNFLLVQEYAVGTERYELSFPKGLVDLGESQEEAAIRELKEEIGFGSNCLIFLKEVVLAPSYFSGRMIIFIGKDLYPERLKGDEPEPLEVIPWSIRRSEELITHINFCESRSLAALLLSLRYLEKNAIC</sequence>
<dbReference type="PANTHER" id="PTHR11839">
    <property type="entry name" value="UDP/ADP-SUGAR PYROPHOSPHATASE"/>
    <property type="match status" value="1"/>
</dbReference>
<dbReference type="InterPro" id="IPR000086">
    <property type="entry name" value="NUDIX_hydrolase_dom"/>
</dbReference>
<protein>
    <submittedName>
        <fullName evidence="5">ADP compounds hydrolase NudE</fullName>
    </submittedName>
</protein>
<dbReference type="GO" id="GO:0019144">
    <property type="term" value="F:ADP-sugar diphosphatase activity"/>
    <property type="evidence" value="ECO:0007669"/>
    <property type="project" value="TreeGrafter"/>
</dbReference>
<dbReference type="GO" id="GO:0005829">
    <property type="term" value="C:cytosol"/>
    <property type="evidence" value="ECO:0007669"/>
    <property type="project" value="TreeGrafter"/>
</dbReference>
<dbReference type="STRING" id="28176.CF66_6020"/>
<proteinExistence type="inferred from homology"/>
<comment type="caution">
    <text evidence="5">The sequence shown here is derived from an EMBL/GenBank/DDBJ whole genome shotgun (WGS) entry which is preliminary data.</text>
</comment>
<dbReference type="Proteomes" id="UP000053688">
    <property type="component" value="Unassembled WGS sequence"/>
</dbReference>
<evidence type="ECO:0000313" key="5">
    <source>
        <dbReference type="EMBL" id="EPE37537.1"/>
    </source>
</evidence>
<gene>
    <name evidence="5" type="ORF">O1U_0842</name>
</gene>
<keyword evidence="2 3" id="KW-0378">Hydrolase</keyword>
<dbReference type="PRINTS" id="PR00502">
    <property type="entry name" value="NUDIXFAMILY"/>
</dbReference>
<evidence type="ECO:0000313" key="6">
    <source>
        <dbReference type="Proteomes" id="UP000053688"/>
    </source>
</evidence>
<comment type="similarity">
    <text evidence="3">Belongs to the Nudix hydrolase family.</text>
</comment>
<dbReference type="AlphaFoldDB" id="S3DGG3"/>
<dbReference type="InterPro" id="IPR015797">
    <property type="entry name" value="NUDIX_hydrolase-like_dom_sf"/>
</dbReference>
<dbReference type="EMBL" id="AMSD01000002">
    <property type="protein sequence ID" value="EPE37537.1"/>
    <property type="molecule type" value="Genomic_DNA"/>
</dbReference>
<evidence type="ECO:0000259" key="4">
    <source>
        <dbReference type="PROSITE" id="PS51462"/>
    </source>
</evidence>
<dbReference type="NCBIfam" id="NF008736">
    <property type="entry name" value="PRK11762.1"/>
    <property type="match status" value="1"/>
</dbReference>